<dbReference type="Proteomes" id="UP000625735">
    <property type="component" value="Unassembled WGS sequence"/>
</dbReference>
<evidence type="ECO:0000313" key="2">
    <source>
        <dbReference type="Proteomes" id="UP000625735"/>
    </source>
</evidence>
<dbReference type="Gene3D" id="2.60.120.10">
    <property type="entry name" value="Jelly Rolls"/>
    <property type="match status" value="1"/>
</dbReference>
<dbReference type="AlphaFoldDB" id="A0A916Y7W7"/>
<proteinExistence type="predicted"/>
<sequence>MTIKQIKEKLKTATNPIAQSLHSGTGFNVLLLGFNKGMVLKEHKTRTRAKLTVLEGLVFYREGNRVVELQQYDEMDIPVDVIHAVEAAEDSLCLLTKGE</sequence>
<dbReference type="EMBL" id="BMFG01000012">
    <property type="protein sequence ID" value="GGD34650.1"/>
    <property type="molecule type" value="Genomic_DNA"/>
</dbReference>
<reference evidence="1" key="2">
    <citation type="submission" date="2020-09" db="EMBL/GenBank/DDBJ databases">
        <authorList>
            <person name="Sun Q."/>
            <person name="Zhou Y."/>
        </authorList>
    </citation>
    <scope>NUCLEOTIDE SEQUENCE</scope>
    <source>
        <strain evidence="1">CGMCC 1.12506</strain>
    </source>
</reference>
<evidence type="ECO:0000313" key="1">
    <source>
        <dbReference type="EMBL" id="GGD34650.1"/>
    </source>
</evidence>
<protein>
    <recommendedName>
        <fullName evidence="3">Cupin domain-containing protein</fullName>
    </recommendedName>
</protein>
<dbReference type="InterPro" id="IPR014710">
    <property type="entry name" value="RmlC-like_jellyroll"/>
</dbReference>
<organism evidence="1 2">
    <name type="scientific">Flavobacterium orientale</name>
    <dbReference type="NCBI Taxonomy" id="1756020"/>
    <lineage>
        <taxon>Bacteria</taxon>
        <taxon>Pseudomonadati</taxon>
        <taxon>Bacteroidota</taxon>
        <taxon>Flavobacteriia</taxon>
        <taxon>Flavobacteriales</taxon>
        <taxon>Flavobacteriaceae</taxon>
        <taxon>Flavobacterium</taxon>
    </lineage>
</organism>
<reference evidence="1" key="1">
    <citation type="journal article" date="2014" name="Int. J. Syst. Evol. Microbiol.">
        <title>Complete genome sequence of Corynebacterium casei LMG S-19264T (=DSM 44701T), isolated from a smear-ripened cheese.</title>
        <authorList>
            <consortium name="US DOE Joint Genome Institute (JGI-PGF)"/>
            <person name="Walter F."/>
            <person name="Albersmeier A."/>
            <person name="Kalinowski J."/>
            <person name="Ruckert C."/>
        </authorList>
    </citation>
    <scope>NUCLEOTIDE SEQUENCE</scope>
    <source>
        <strain evidence="1">CGMCC 1.12506</strain>
    </source>
</reference>
<keyword evidence="2" id="KW-1185">Reference proteome</keyword>
<gene>
    <name evidence="1" type="ORF">GCM10011343_25670</name>
</gene>
<dbReference type="InterPro" id="IPR011051">
    <property type="entry name" value="RmlC_Cupin_sf"/>
</dbReference>
<dbReference type="SUPFAM" id="SSF51182">
    <property type="entry name" value="RmlC-like cupins"/>
    <property type="match status" value="1"/>
</dbReference>
<dbReference type="RefSeq" id="WP_188362995.1">
    <property type="nucleotide sequence ID" value="NZ_BMFG01000012.1"/>
</dbReference>
<name>A0A916Y7W7_9FLAO</name>
<evidence type="ECO:0008006" key="3">
    <source>
        <dbReference type="Google" id="ProtNLM"/>
    </source>
</evidence>
<accession>A0A916Y7W7</accession>
<comment type="caution">
    <text evidence="1">The sequence shown here is derived from an EMBL/GenBank/DDBJ whole genome shotgun (WGS) entry which is preliminary data.</text>
</comment>